<dbReference type="EMBL" id="PGGM01000003">
    <property type="protein sequence ID" value="PSH65126.1"/>
    <property type="molecule type" value="Genomic_DNA"/>
</dbReference>
<evidence type="ECO:0000313" key="2">
    <source>
        <dbReference type="Proteomes" id="UP000241764"/>
    </source>
</evidence>
<dbReference type="InterPro" id="IPR010385">
    <property type="entry name" value="DUF982"/>
</dbReference>
<proteinExistence type="predicted"/>
<organism evidence="1 2">
    <name type="scientific">Phyllobacterium sophorae</name>
    <dbReference type="NCBI Taxonomy" id="1520277"/>
    <lineage>
        <taxon>Bacteria</taxon>
        <taxon>Pseudomonadati</taxon>
        <taxon>Pseudomonadota</taxon>
        <taxon>Alphaproteobacteria</taxon>
        <taxon>Hyphomicrobiales</taxon>
        <taxon>Phyllobacteriaceae</taxon>
        <taxon>Phyllobacterium</taxon>
    </lineage>
</organism>
<evidence type="ECO:0000313" key="1">
    <source>
        <dbReference type="EMBL" id="PSH65126.1"/>
    </source>
</evidence>
<dbReference type="Proteomes" id="UP000241764">
    <property type="component" value="Unassembled WGS sequence"/>
</dbReference>
<dbReference type="Pfam" id="PF06169">
    <property type="entry name" value="DUF982"/>
    <property type="match status" value="1"/>
</dbReference>
<name>A0A2P7BF51_9HYPH</name>
<accession>A0A2P7BF51</accession>
<sequence>MKDRRFNAVRIVASKTGRMLVVTSVLRAVEQLLNYWPVEQGEKLSVARRALLLCLERKLSPADARGAFIEAAKEAGNYVDEPMRLPPAGNVKKWHKSKRGCFGINRP</sequence>
<reference evidence="2" key="1">
    <citation type="submission" date="2017-11" db="EMBL/GenBank/DDBJ databases">
        <authorList>
            <person name="Kuznetsova I."/>
            <person name="Sazanova A."/>
            <person name="Chirak E."/>
            <person name="Safronova V."/>
            <person name="Willems A."/>
        </authorList>
    </citation>
    <scope>NUCLEOTIDE SEQUENCE [LARGE SCALE GENOMIC DNA]</scope>
    <source>
        <strain evidence="2">CCBAU 03422</strain>
    </source>
</reference>
<comment type="caution">
    <text evidence="1">The sequence shown here is derived from an EMBL/GenBank/DDBJ whole genome shotgun (WGS) entry which is preliminary data.</text>
</comment>
<protein>
    <submittedName>
        <fullName evidence="1">DUF982 domain-containing protein</fullName>
    </submittedName>
</protein>
<dbReference type="Gene3D" id="6.10.250.730">
    <property type="match status" value="1"/>
</dbReference>
<dbReference type="AlphaFoldDB" id="A0A2P7BF51"/>
<dbReference type="OrthoDB" id="8116552at2"/>
<keyword evidence="2" id="KW-1185">Reference proteome</keyword>
<dbReference type="RefSeq" id="WP_106663540.1">
    <property type="nucleotide sequence ID" value="NZ_PGGM01000003.1"/>
</dbReference>
<gene>
    <name evidence="1" type="ORF">CU103_08860</name>
</gene>